<protein>
    <submittedName>
        <fullName evidence="1">LamG domain-containing protein</fullName>
    </submittedName>
</protein>
<name>A0ABY6D1A5_9BACT</name>
<gene>
    <name evidence="1" type="ORF">N7E81_02355</name>
</gene>
<dbReference type="Pfam" id="PF13385">
    <property type="entry name" value="Laminin_G_3"/>
    <property type="match status" value="1"/>
</dbReference>
<dbReference type="PROSITE" id="PS51257">
    <property type="entry name" value="PROKAR_LIPOPROTEIN"/>
    <property type="match status" value="1"/>
</dbReference>
<evidence type="ECO:0000313" key="1">
    <source>
        <dbReference type="EMBL" id="UXX79947.1"/>
    </source>
</evidence>
<dbReference type="Gene3D" id="2.60.120.200">
    <property type="match status" value="1"/>
</dbReference>
<keyword evidence="2" id="KW-1185">Reference proteome</keyword>
<evidence type="ECO:0000313" key="2">
    <source>
        <dbReference type="Proteomes" id="UP001062165"/>
    </source>
</evidence>
<organism evidence="1 2">
    <name type="scientific">Reichenbachiella carrageenanivorans</name>
    <dbReference type="NCBI Taxonomy" id="2979869"/>
    <lineage>
        <taxon>Bacteria</taxon>
        <taxon>Pseudomonadati</taxon>
        <taxon>Bacteroidota</taxon>
        <taxon>Cytophagia</taxon>
        <taxon>Cytophagales</taxon>
        <taxon>Reichenbachiellaceae</taxon>
        <taxon>Reichenbachiella</taxon>
    </lineage>
</organism>
<reference evidence="1" key="1">
    <citation type="submission" date="2022-10" db="EMBL/GenBank/DDBJ databases">
        <title>Comparative genomics and taxonomic characterization of three novel marine species of genus Reichenbachiella exhibiting antioxidant and polysaccharide degradation activities.</title>
        <authorList>
            <person name="Muhammad N."/>
            <person name="Lee Y.-J."/>
            <person name="Ko J."/>
            <person name="Kim S.-G."/>
        </authorList>
    </citation>
    <scope>NUCLEOTIDE SEQUENCE</scope>
    <source>
        <strain evidence="1">Wsw4-B4</strain>
    </source>
</reference>
<dbReference type="EMBL" id="CP106735">
    <property type="protein sequence ID" value="UXX79947.1"/>
    <property type="molecule type" value="Genomic_DNA"/>
</dbReference>
<sequence>MKTMTFKSIYILCAAIVLMSCDEGDEAFDPNDDSNEEPSVEVSTTGFTVDIEENPEAALLLGTVTTTTDNGSTVSYAIDNETVAGAVSLASDGKIHVLDPTLFDYEKNPIITVQVAVSSGEVTDMAEVTVNLIDEVLEDDNGLVAYLPLDGDVKDASGNGNHGTNYGAAFGKDRKNNTDGAAVFNQLDENAITLPTLANSASFSVSLWFKDNGEATDTYRYLIAKTNANQEINYALRLNRVGDAGHENGALYAFMNNNSSNGKGSTTQPIPSDKWVHVAITYDHTANETAGMGLLTVYENGVSVGTHSKVELTPENGLISIGAQGVPQEDEGEGGVEIVKGASRVSSRPDFWSPFGGSIDDVAYFDQALSAVEVKALSEM</sequence>
<dbReference type="Proteomes" id="UP001062165">
    <property type="component" value="Chromosome"/>
</dbReference>
<dbReference type="RefSeq" id="WP_263051678.1">
    <property type="nucleotide sequence ID" value="NZ_CP106735.1"/>
</dbReference>
<dbReference type="InterPro" id="IPR013320">
    <property type="entry name" value="ConA-like_dom_sf"/>
</dbReference>
<dbReference type="SUPFAM" id="SSF49313">
    <property type="entry name" value="Cadherin-like"/>
    <property type="match status" value="1"/>
</dbReference>
<dbReference type="InterPro" id="IPR015919">
    <property type="entry name" value="Cadherin-like_sf"/>
</dbReference>
<dbReference type="Gene3D" id="2.60.40.60">
    <property type="entry name" value="Cadherins"/>
    <property type="match status" value="1"/>
</dbReference>
<accession>A0ABY6D1A5</accession>
<proteinExistence type="predicted"/>
<dbReference type="SUPFAM" id="SSF49899">
    <property type="entry name" value="Concanavalin A-like lectins/glucanases"/>
    <property type="match status" value="1"/>
</dbReference>